<evidence type="ECO:0000313" key="14">
    <source>
        <dbReference type="Proteomes" id="UP000319812"/>
    </source>
</evidence>
<gene>
    <name evidence="13" type="ORF">HHA01_28120</name>
</gene>
<evidence type="ECO:0000259" key="12">
    <source>
        <dbReference type="Pfam" id="PF26002"/>
    </source>
</evidence>
<feature type="coiled-coil region" evidence="10">
    <location>
        <begin position="267"/>
        <end position="294"/>
    </location>
</feature>
<dbReference type="InterPro" id="IPR050739">
    <property type="entry name" value="MFP"/>
</dbReference>
<dbReference type="InterPro" id="IPR010129">
    <property type="entry name" value="T1SS_HlyD"/>
</dbReference>
<protein>
    <recommendedName>
        <fullName evidence="9">Membrane fusion protein (MFP) family protein</fullName>
    </recommendedName>
</protein>
<evidence type="ECO:0000256" key="5">
    <source>
        <dbReference type="ARBA" id="ARBA00022519"/>
    </source>
</evidence>
<dbReference type="Pfam" id="PF25994">
    <property type="entry name" value="HH_AprE"/>
    <property type="match status" value="1"/>
</dbReference>
<dbReference type="PANTHER" id="PTHR30386:SF17">
    <property type="entry name" value="ALKALINE PROTEASE SECRETION PROTEIN APRE"/>
    <property type="match status" value="1"/>
</dbReference>
<dbReference type="NCBIfam" id="TIGR01843">
    <property type="entry name" value="type_I_hlyD"/>
    <property type="match status" value="1"/>
</dbReference>
<dbReference type="OrthoDB" id="9775513at2"/>
<evidence type="ECO:0000256" key="1">
    <source>
        <dbReference type="ARBA" id="ARBA00004377"/>
    </source>
</evidence>
<feature type="transmembrane region" description="Helical" evidence="9">
    <location>
        <begin position="25"/>
        <end position="48"/>
    </location>
</feature>
<proteinExistence type="inferred from homology"/>
<feature type="domain" description="AprE-like long alpha-helical hairpin" evidence="11">
    <location>
        <begin position="98"/>
        <end position="286"/>
    </location>
</feature>
<dbReference type="InterPro" id="IPR058982">
    <property type="entry name" value="Beta-barrel_AprE"/>
</dbReference>
<keyword evidence="10" id="KW-0175">Coiled coil</keyword>
<reference evidence="13 14" key="1">
    <citation type="submission" date="2019-06" db="EMBL/GenBank/DDBJ databases">
        <title>Whole genome shotgun sequence of Halomonas halmophila NBRC 15537.</title>
        <authorList>
            <person name="Hosoyama A."/>
            <person name="Uohara A."/>
            <person name="Ohji S."/>
            <person name="Ichikawa N."/>
        </authorList>
    </citation>
    <scope>NUCLEOTIDE SEQUENCE [LARGE SCALE GENOMIC DNA]</scope>
    <source>
        <strain evidence="13 14">NBRC 15537</strain>
    </source>
</reference>
<evidence type="ECO:0000256" key="10">
    <source>
        <dbReference type="SAM" id="Coils"/>
    </source>
</evidence>
<keyword evidence="3 9" id="KW-0813">Transport</keyword>
<evidence type="ECO:0000256" key="2">
    <source>
        <dbReference type="ARBA" id="ARBA00009477"/>
    </source>
</evidence>
<dbReference type="PRINTS" id="PR01490">
    <property type="entry name" value="RTXTOXIND"/>
</dbReference>
<dbReference type="EMBL" id="BJOC01000052">
    <property type="protein sequence ID" value="GED23835.1"/>
    <property type="molecule type" value="Genomic_DNA"/>
</dbReference>
<keyword evidence="8 9" id="KW-0472">Membrane</keyword>
<dbReference type="AlphaFoldDB" id="A0A4Y4F506"/>
<dbReference type="RefSeq" id="WP_141321882.1">
    <property type="nucleotide sequence ID" value="NZ_BJOC01000052.1"/>
</dbReference>
<dbReference type="PANTHER" id="PTHR30386">
    <property type="entry name" value="MEMBRANE FUSION SUBUNIT OF EMRAB-TOLC MULTIDRUG EFFLUX PUMP"/>
    <property type="match status" value="1"/>
</dbReference>
<evidence type="ECO:0000256" key="9">
    <source>
        <dbReference type="RuleBase" id="RU365093"/>
    </source>
</evidence>
<dbReference type="Pfam" id="PF26002">
    <property type="entry name" value="Beta-barrel_AprE"/>
    <property type="match status" value="1"/>
</dbReference>
<name>A0A4Y4F506_9GAMM</name>
<dbReference type="Proteomes" id="UP000319812">
    <property type="component" value="Unassembled WGS sequence"/>
</dbReference>
<sequence length="442" mass="49354">MTDKHPAPSGPTDDLPLHDTKYRRLGLAVLLVAFGGFGSWSVMANLAVSVVAPGSVSVESFTKTIQHLEGGIVEEIRVEDGDHVEAGDVLMVLDDTQARSQQNIVEAEYLIARASEIRLLAEYSDADTLTFPDTLLNATNPRVQEVLEVQRRLFEVRQQSLKGTLAALDEQIVQMNEQIEGLENTQAITQRRIDSLNRDVANHRKLFREGLINSQRMREMERESLEYQSDNAGQIAEVARLRSQISENRLQKQIRLQEFQQQVGESLRQVQSEVTDAEERLVALNDKLRRTEIIAPVAGTVVGLKVHTLGGVIRGGDPLLDIVPAGEGFIVEAKVPDHDIDHLYIGQPAEIRFSAFNQRLSNVIDGELVHVSANSFEDEATRARYYKARIRVTEDGQDDMSDNMKLLSGMPAEVMIRTGERSFASYVGKPITDMLARAMREE</sequence>
<keyword evidence="5 9" id="KW-0997">Cell inner membrane</keyword>
<evidence type="ECO:0000259" key="11">
    <source>
        <dbReference type="Pfam" id="PF25994"/>
    </source>
</evidence>
<evidence type="ECO:0000313" key="13">
    <source>
        <dbReference type="EMBL" id="GED23835.1"/>
    </source>
</evidence>
<accession>A0A4Y4F506</accession>
<evidence type="ECO:0000256" key="8">
    <source>
        <dbReference type="ARBA" id="ARBA00023136"/>
    </source>
</evidence>
<comment type="caution">
    <text evidence="13">The sequence shown here is derived from an EMBL/GenBank/DDBJ whole genome shotgun (WGS) entry which is preliminary data.</text>
</comment>
<dbReference type="Gene3D" id="2.40.30.170">
    <property type="match status" value="1"/>
</dbReference>
<dbReference type="GO" id="GO:0005886">
    <property type="term" value="C:plasma membrane"/>
    <property type="evidence" value="ECO:0007669"/>
    <property type="project" value="UniProtKB-SubCell"/>
</dbReference>
<evidence type="ECO:0000256" key="7">
    <source>
        <dbReference type="ARBA" id="ARBA00022989"/>
    </source>
</evidence>
<comment type="similarity">
    <text evidence="2 9">Belongs to the membrane fusion protein (MFP) (TC 8.A.1) family.</text>
</comment>
<evidence type="ECO:0000256" key="4">
    <source>
        <dbReference type="ARBA" id="ARBA00022475"/>
    </source>
</evidence>
<keyword evidence="14" id="KW-1185">Reference proteome</keyword>
<comment type="subcellular location">
    <subcellularLocation>
        <location evidence="1 9">Cell inner membrane</location>
        <topology evidence="1 9">Single-pass membrane protein</topology>
    </subcellularLocation>
</comment>
<dbReference type="Gene3D" id="2.40.50.100">
    <property type="match status" value="1"/>
</dbReference>
<evidence type="ECO:0000256" key="3">
    <source>
        <dbReference type="ARBA" id="ARBA00022448"/>
    </source>
</evidence>
<keyword evidence="6 9" id="KW-0812">Transmembrane</keyword>
<evidence type="ECO:0000256" key="6">
    <source>
        <dbReference type="ARBA" id="ARBA00022692"/>
    </source>
</evidence>
<organism evidence="13 14">
    <name type="scientific">Halomonas halmophila</name>
    <dbReference type="NCBI Taxonomy" id="252"/>
    <lineage>
        <taxon>Bacteria</taxon>
        <taxon>Pseudomonadati</taxon>
        <taxon>Pseudomonadota</taxon>
        <taxon>Gammaproteobacteria</taxon>
        <taxon>Oceanospirillales</taxon>
        <taxon>Halomonadaceae</taxon>
        <taxon>Halomonas</taxon>
    </lineage>
</organism>
<feature type="domain" description="AprE-like beta-barrel" evidence="12">
    <location>
        <begin position="330"/>
        <end position="419"/>
    </location>
</feature>
<dbReference type="InterPro" id="IPR058781">
    <property type="entry name" value="HH_AprE-like"/>
</dbReference>
<dbReference type="GO" id="GO:0015031">
    <property type="term" value="P:protein transport"/>
    <property type="evidence" value="ECO:0007669"/>
    <property type="project" value="InterPro"/>
</dbReference>
<keyword evidence="4 9" id="KW-1003">Cell membrane</keyword>
<keyword evidence="7 9" id="KW-1133">Transmembrane helix</keyword>
<feature type="coiled-coil region" evidence="10">
    <location>
        <begin position="158"/>
        <end position="199"/>
    </location>
</feature>